<keyword evidence="2" id="KW-1185">Reference proteome</keyword>
<protein>
    <recommendedName>
        <fullName evidence="3">HTH cro/C1-type domain-containing protein</fullName>
    </recommendedName>
</protein>
<dbReference type="STRING" id="157838.AN964_21155"/>
<dbReference type="EMBL" id="LJJC01000006">
    <property type="protein sequence ID" value="KQL51473.1"/>
    <property type="molecule type" value="Genomic_DNA"/>
</dbReference>
<evidence type="ECO:0008006" key="3">
    <source>
        <dbReference type="Google" id="ProtNLM"/>
    </source>
</evidence>
<proteinExistence type="predicted"/>
<name>A0A0Q3TCY8_9BACI</name>
<evidence type="ECO:0000313" key="2">
    <source>
        <dbReference type="Proteomes" id="UP000051888"/>
    </source>
</evidence>
<accession>A0A0Q3TCY8</accession>
<organism evidence="1 2">
    <name type="scientific">Heyndrickxia shackletonii</name>
    <dbReference type="NCBI Taxonomy" id="157838"/>
    <lineage>
        <taxon>Bacteria</taxon>
        <taxon>Bacillati</taxon>
        <taxon>Bacillota</taxon>
        <taxon>Bacilli</taxon>
        <taxon>Bacillales</taxon>
        <taxon>Bacillaceae</taxon>
        <taxon>Heyndrickxia</taxon>
    </lineage>
</organism>
<dbReference type="AlphaFoldDB" id="A0A0Q3TCY8"/>
<dbReference type="PATRIC" id="fig|157838.3.peg.4640"/>
<evidence type="ECO:0000313" key="1">
    <source>
        <dbReference type="EMBL" id="KQL51473.1"/>
    </source>
</evidence>
<dbReference type="Proteomes" id="UP000051888">
    <property type="component" value="Unassembled WGS sequence"/>
</dbReference>
<sequence length="407" mass="48752">MTQLAKESNIHISELSRIFHHKQSLSLHNLDKITLALRLNEGALYPYYVEECFNESRNLDKRKSEQFLYKCAVMGYREQLHFILDAVLEERSKTIRNKNFVRIFSVAEQLFVEGMEEQALSLYEFIIENMPDHFSQEVAICYFRRFYIVRLTEEGQYALGHLLEHIAYMPEEFQILSYVWITATFYLQQEWKKTFYYARKLEKMAKEGEHYGRALVYQSLALPRLGGTLEEVLNLIKRYEKVSEYYADAAIGNRFCAFLDFGHFDYADKYLSWLEGRDDMFAGLPRVLEAYVHLHRLEDVEQLLDRFQEIIKDWAANNHPHQKQMYLRFRYAYAMYYFACKRYSEGLDEVLDVAYAAKEIGITERFKQCLLIYWEYRFFATVEHAERYKKLLSIDEFNEILPNKLTK</sequence>
<comment type="caution">
    <text evidence="1">The sequence shown here is derived from an EMBL/GenBank/DDBJ whole genome shotgun (WGS) entry which is preliminary data.</text>
</comment>
<gene>
    <name evidence="1" type="ORF">AN964_21155</name>
</gene>
<reference evidence="1 2" key="1">
    <citation type="submission" date="2015-09" db="EMBL/GenBank/DDBJ databases">
        <title>Genome sequencing project for genomic taxonomy and phylogenomics of Bacillus-like bacteria.</title>
        <authorList>
            <person name="Liu B."/>
            <person name="Wang J."/>
            <person name="Zhu Y."/>
            <person name="Liu G."/>
            <person name="Chen Q."/>
            <person name="Chen Z."/>
            <person name="Lan J."/>
            <person name="Che J."/>
            <person name="Ge C."/>
            <person name="Shi H."/>
            <person name="Pan Z."/>
            <person name="Liu X."/>
        </authorList>
    </citation>
    <scope>NUCLEOTIDE SEQUENCE [LARGE SCALE GENOMIC DNA]</scope>
    <source>
        <strain evidence="1 2">LMG 18435</strain>
    </source>
</reference>